<proteinExistence type="predicted"/>
<dbReference type="InterPro" id="IPR011749">
    <property type="entry name" value="CHP02243"/>
</dbReference>
<name>A0ABU2N3D1_9PSEU</name>
<protein>
    <submittedName>
        <fullName evidence="1">Baseplate assembly protein</fullName>
    </submittedName>
</protein>
<keyword evidence="2" id="KW-1185">Reference proteome</keyword>
<evidence type="ECO:0000313" key="2">
    <source>
        <dbReference type="Proteomes" id="UP001183202"/>
    </source>
</evidence>
<reference evidence="2" key="1">
    <citation type="submission" date="2023-07" db="EMBL/GenBank/DDBJ databases">
        <title>30 novel species of actinomycetes from the DSMZ collection.</title>
        <authorList>
            <person name="Nouioui I."/>
        </authorList>
    </citation>
    <scope>NUCLEOTIDE SEQUENCE [LARGE SCALE GENOMIC DNA]</scope>
    <source>
        <strain evidence="2">DSM 45834</strain>
    </source>
</reference>
<sequence>MVLPAPHLDDRDFQSLVDDAKRLVQQRSPDWTDHNVSDPGVTLIEAFAQMVDQLIYRLNRVPDRHYVKFLELIGLQLYPSTAARGTATFWLAAAQPATVLVRAETEVATPRTEVDEPVVFSTVADLPIVPCSFSNFAAVTSDGAITDHTRLLAEGADAPAFSTVPVPGETMLIGLSAAVPSCAVLLRINCPVGGIGIDPRNPPLAWEAWNGSGWSACEVDRDETGGLNKAGDVVLHVPGTHEQSVNARQRAGWLRCRVLPPDGVTPAYTRSPRISGVQAMTIGGTAGIAHAETVRDESLGTSDGAPGQRFTLQRHPVVPWTETSVLQVTDPGAPSPTSWVAVRDFAHSGPDDRHYRLDPVAGEVQFGPEVRHADGELRQYGAVPPLGSRLVMTAYRVGGGRRGNVARGVVRVLKSSVPYVTQVENRHPASGGVDGETMDNAKLRGPLELRASGRAVTADDFEVLARDVAPDAARVACLPATTTGAAPAGTAGLPGAVRLLVVPRVVTDDLGRIAFDDLRTPPRELLRRISDHLDRRRLVGTRLVVEPPVYQGVTVVARVTAGPDVRADAVQDAALRALYAYLSPQDGGPDGKGWPFGRAVRAFDVSAVLARVPGLAEVDDLLLFPADPASGNRGAPVARVDVAPGALVYSYQHQVRVQG</sequence>
<comment type="caution">
    <text evidence="1">The sequence shown here is derived from an EMBL/GenBank/DDBJ whole genome shotgun (WGS) entry which is preliminary data.</text>
</comment>
<dbReference type="RefSeq" id="WP_311554321.1">
    <property type="nucleotide sequence ID" value="NZ_JAVREJ010000001.1"/>
</dbReference>
<dbReference type="Proteomes" id="UP001183202">
    <property type="component" value="Unassembled WGS sequence"/>
</dbReference>
<dbReference type="NCBIfam" id="TIGR02243">
    <property type="entry name" value="putative baseplate assembly protein"/>
    <property type="match status" value="1"/>
</dbReference>
<evidence type="ECO:0000313" key="1">
    <source>
        <dbReference type="EMBL" id="MDT0348427.1"/>
    </source>
</evidence>
<dbReference type="EMBL" id="JAVREJ010000001">
    <property type="protein sequence ID" value="MDT0348427.1"/>
    <property type="molecule type" value="Genomic_DNA"/>
</dbReference>
<accession>A0ABU2N3D1</accession>
<organism evidence="1 2">
    <name type="scientific">Pseudonocardia charpentierae</name>
    <dbReference type="NCBI Taxonomy" id="3075545"/>
    <lineage>
        <taxon>Bacteria</taxon>
        <taxon>Bacillati</taxon>
        <taxon>Actinomycetota</taxon>
        <taxon>Actinomycetes</taxon>
        <taxon>Pseudonocardiales</taxon>
        <taxon>Pseudonocardiaceae</taxon>
        <taxon>Pseudonocardia</taxon>
    </lineage>
</organism>
<gene>
    <name evidence="1" type="ORF">RM445_02680</name>
</gene>